<evidence type="ECO:0000313" key="7">
    <source>
        <dbReference type="EMBL" id="ABG65289.1"/>
    </source>
</evidence>
<dbReference type="InterPro" id="IPR044751">
    <property type="entry name" value="Ion_transp-like_CBS"/>
</dbReference>
<protein>
    <submittedName>
        <fullName evidence="7">Transporter-associated region</fullName>
    </submittedName>
</protein>
<dbReference type="SMART" id="SM01091">
    <property type="entry name" value="CorC_HlyC"/>
    <property type="match status" value="1"/>
</dbReference>
<dbReference type="Gene3D" id="3.10.580.10">
    <property type="entry name" value="CBS-domain"/>
    <property type="match status" value="1"/>
</dbReference>
<reference evidence="7" key="1">
    <citation type="submission" date="2006-06" db="EMBL/GenBank/DDBJ databases">
        <title>Complete sequence of chromosome of Chelativorans sp. BNC1.</title>
        <authorList>
            <consortium name="US DOE Joint Genome Institute"/>
            <person name="Copeland A."/>
            <person name="Lucas S."/>
            <person name="Lapidus A."/>
            <person name="Barry K."/>
            <person name="Detter J.C."/>
            <person name="Glavina del Rio T."/>
            <person name="Hammon N."/>
            <person name="Israni S."/>
            <person name="Dalin E."/>
            <person name="Tice H."/>
            <person name="Pitluck S."/>
            <person name="Chertkov O."/>
            <person name="Brettin T."/>
            <person name="Bruce D."/>
            <person name="Han C."/>
            <person name="Tapia R."/>
            <person name="Gilna P."/>
            <person name="Schmutz J."/>
            <person name="Larimer F."/>
            <person name="Land M."/>
            <person name="Hauser L."/>
            <person name="Kyrpides N."/>
            <person name="Mikhailova N."/>
            <person name="Richardson P."/>
        </authorList>
    </citation>
    <scope>NUCLEOTIDE SEQUENCE</scope>
    <source>
        <strain evidence="7">BNC1</strain>
    </source>
</reference>
<dbReference type="GO" id="GO:0005886">
    <property type="term" value="C:plasma membrane"/>
    <property type="evidence" value="ECO:0007669"/>
    <property type="project" value="TreeGrafter"/>
</dbReference>
<dbReference type="PANTHER" id="PTHR22777:SF27">
    <property type="entry name" value="MAGNESIUM AND COBALT EFFLUX PROTEIN CORC"/>
    <property type="match status" value="1"/>
</dbReference>
<dbReference type="SUPFAM" id="SSF54631">
    <property type="entry name" value="CBS-domain pair"/>
    <property type="match status" value="1"/>
</dbReference>
<proteinExistence type="inferred from homology"/>
<evidence type="ECO:0000256" key="2">
    <source>
        <dbReference type="ARBA" id="ARBA00022737"/>
    </source>
</evidence>
<dbReference type="AlphaFoldDB" id="Q11BD6"/>
<evidence type="ECO:0000256" key="4">
    <source>
        <dbReference type="PROSITE-ProRule" id="PRU00703"/>
    </source>
</evidence>
<comment type="similarity">
    <text evidence="1">Belongs to the UPF0053 family. Hemolysin C subfamily.</text>
</comment>
<dbReference type="InterPro" id="IPR000644">
    <property type="entry name" value="CBS_dom"/>
</dbReference>
<feature type="domain" description="CBS" evidence="6">
    <location>
        <begin position="97"/>
        <end position="157"/>
    </location>
</feature>
<dbReference type="InterPro" id="IPR046342">
    <property type="entry name" value="CBS_dom_sf"/>
</dbReference>
<evidence type="ECO:0000259" key="6">
    <source>
        <dbReference type="PROSITE" id="PS51371"/>
    </source>
</evidence>
<dbReference type="InterPro" id="IPR016169">
    <property type="entry name" value="FAD-bd_PCMH_sub2"/>
</dbReference>
<dbReference type="InterPro" id="IPR005170">
    <property type="entry name" value="Transptr-assoc_dom"/>
</dbReference>
<dbReference type="KEGG" id="mes:Meso_3922"/>
<feature type="domain" description="CBS" evidence="6">
    <location>
        <begin position="187"/>
        <end position="247"/>
    </location>
</feature>
<dbReference type="OrthoDB" id="9797674at2"/>
<dbReference type="FunFam" id="3.10.580.10:FF:000002">
    <property type="entry name" value="Magnesium/cobalt efflux protein CorC"/>
    <property type="match status" value="1"/>
</dbReference>
<evidence type="ECO:0000256" key="3">
    <source>
        <dbReference type="ARBA" id="ARBA00023122"/>
    </source>
</evidence>
<dbReference type="Pfam" id="PF00571">
    <property type="entry name" value="CBS"/>
    <property type="match status" value="2"/>
</dbReference>
<dbReference type="HOGENOM" id="CLU_015237_3_1_5"/>
<dbReference type="PROSITE" id="PS51371">
    <property type="entry name" value="CBS"/>
    <property type="match status" value="2"/>
</dbReference>
<organism evidence="7">
    <name type="scientific">Chelativorans sp. (strain BNC1)</name>
    <dbReference type="NCBI Taxonomy" id="266779"/>
    <lineage>
        <taxon>Bacteria</taxon>
        <taxon>Pseudomonadati</taxon>
        <taxon>Pseudomonadota</taxon>
        <taxon>Alphaproteobacteria</taxon>
        <taxon>Hyphomicrobiales</taxon>
        <taxon>Phyllobacteriaceae</taxon>
        <taxon>Chelativorans</taxon>
    </lineage>
</organism>
<evidence type="ECO:0000256" key="1">
    <source>
        <dbReference type="ARBA" id="ARBA00006446"/>
    </source>
</evidence>
<sequence length="353" mass="38878">MTEASIIAPGGTPESAAAPPEEGEEGPSRPPQRLESRLSLFQRIAGFFRSRNGSTLQNELAEALAQHTTDAAPLTVGERAMLNNILRLRELRVEDVMVPRADIEAVEMSTTLGDLLNQFERGAHSRMPVYVETLDDPRGMVHIRDVVAHLIRTARQKNGRGRKVLPANPSLLLGNVDLDRTVGELEIVRPLLFVPPSMLASDLMARMQAARIQMALVIDEYGGTDGLVSLEDIVEMVIGDIEDEHDEDEPMIEKTGDGIFVVDARAEIDEVAQAIGESFRPGEHAEDVDTIGGMIFNILGRVPARGEVVQAVPGFEFHVLDADPRRVKRVRIIQGRTAERRRRILKAPESSVE</sequence>
<dbReference type="Gene3D" id="3.30.465.10">
    <property type="match status" value="1"/>
</dbReference>
<name>Q11BD6_CHESB</name>
<feature type="compositionally biased region" description="Low complexity" evidence="5">
    <location>
        <begin position="8"/>
        <end position="20"/>
    </location>
</feature>
<dbReference type="STRING" id="266779.Meso_3922"/>
<keyword evidence="2" id="KW-0677">Repeat</keyword>
<dbReference type="InterPro" id="IPR036318">
    <property type="entry name" value="FAD-bd_PCMH-like_sf"/>
</dbReference>
<gene>
    <name evidence="7" type="ordered locus">Meso_3922</name>
</gene>
<dbReference type="Pfam" id="PF03471">
    <property type="entry name" value="CorC_HlyC"/>
    <property type="match status" value="1"/>
</dbReference>
<dbReference type="eggNOG" id="COG1253">
    <property type="taxonomic scope" value="Bacteria"/>
</dbReference>
<keyword evidence="3 4" id="KW-0129">CBS domain</keyword>
<dbReference type="GO" id="GO:0050660">
    <property type="term" value="F:flavin adenine dinucleotide binding"/>
    <property type="evidence" value="ECO:0007669"/>
    <property type="project" value="InterPro"/>
</dbReference>
<feature type="region of interest" description="Disordered" evidence="5">
    <location>
        <begin position="1"/>
        <end position="33"/>
    </location>
</feature>
<accession>Q11BD6</accession>
<dbReference type="SUPFAM" id="SSF56176">
    <property type="entry name" value="FAD-binding/transporter-associated domain-like"/>
    <property type="match status" value="1"/>
</dbReference>
<evidence type="ECO:0000256" key="5">
    <source>
        <dbReference type="SAM" id="MobiDB-lite"/>
    </source>
</evidence>
<dbReference type="PANTHER" id="PTHR22777">
    <property type="entry name" value="HEMOLYSIN-RELATED"/>
    <property type="match status" value="1"/>
</dbReference>
<dbReference type="CDD" id="cd04590">
    <property type="entry name" value="CBS_pair_CorC_HlyC_assoc"/>
    <property type="match status" value="1"/>
</dbReference>
<dbReference type="EMBL" id="CP000390">
    <property type="protein sequence ID" value="ABG65289.1"/>
    <property type="molecule type" value="Genomic_DNA"/>
</dbReference>